<name>A0A9W8EKL4_9FUNG</name>
<proteinExistence type="predicted"/>
<feature type="compositionally biased region" description="Polar residues" evidence="1">
    <location>
        <begin position="24"/>
        <end position="52"/>
    </location>
</feature>
<protein>
    <submittedName>
        <fullName evidence="2">Uncharacterized protein</fullName>
    </submittedName>
</protein>
<reference evidence="2" key="1">
    <citation type="submission" date="2022-07" db="EMBL/GenBank/DDBJ databases">
        <title>Phylogenomic reconstructions and comparative analyses of Kickxellomycotina fungi.</title>
        <authorList>
            <person name="Reynolds N.K."/>
            <person name="Stajich J.E."/>
            <person name="Barry K."/>
            <person name="Grigoriev I.V."/>
            <person name="Crous P."/>
            <person name="Smith M.E."/>
        </authorList>
    </citation>
    <scope>NUCLEOTIDE SEQUENCE</scope>
    <source>
        <strain evidence="2">IMI 214461</strain>
    </source>
</reference>
<comment type="caution">
    <text evidence="2">The sequence shown here is derived from an EMBL/GenBank/DDBJ whole genome shotgun (WGS) entry which is preliminary data.</text>
</comment>
<dbReference type="EMBL" id="JANBQF010000104">
    <property type="protein sequence ID" value="KAJ2005388.1"/>
    <property type="molecule type" value="Genomic_DNA"/>
</dbReference>
<sequence length="72" mass="7712">HTGDDEEEDEEDEEDEDEDDDDNATNPPKDTQLTLDGNNSQLKMQLTPTSADPSAVSLSLPPQPSAINGSGQ</sequence>
<organism evidence="2 3">
    <name type="scientific">Coemansia thaxteri</name>
    <dbReference type="NCBI Taxonomy" id="2663907"/>
    <lineage>
        <taxon>Eukaryota</taxon>
        <taxon>Fungi</taxon>
        <taxon>Fungi incertae sedis</taxon>
        <taxon>Zoopagomycota</taxon>
        <taxon>Kickxellomycotina</taxon>
        <taxon>Kickxellomycetes</taxon>
        <taxon>Kickxellales</taxon>
        <taxon>Kickxellaceae</taxon>
        <taxon>Coemansia</taxon>
    </lineage>
</organism>
<evidence type="ECO:0000313" key="2">
    <source>
        <dbReference type="EMBL" id="KAJ2005388.1"/>
    </source>
</evidence>
<feature type="compositionally biased region" description="Acidic residues" evidence="1">
    <location>
        <begin position="1"/>
        <end position="23"/>
    </location>
</feature>
<dbReference type="AlphaFoldDB" id="A0A9W8EKL4"/>
<feature type="non-terminal residue" evidence="2">
    <location>
        <position position="1"/>
    </location>
</feature>
<gene>
    <name evidence="2" type="ORF">H4R26_001969</name>
</gene>
<feature type="region of interest" description="Disordered" evidence="1">
    <location>
        <begin position="1"/>
        <end position="72"/>
    </location>
</feature>
<dbReference type="Proteomes" id="UP001150907">
    <property type="component" value="Unassembled WGS sequence"/>
</dbReference>
<evidence type="ECO:0000313" key="3">
    <source>
        <dbReference type="Proteomes" id="UP001150907"/>
    </source>
</evidence>
<accession>A0A9W8EKL4</accession>
<evidence type="ECO:0000256" key="1">
    <source>
        <dbReference type="SAM" id="MobiDB-lite"/>
    </source>
</evidence>
<keyword evidence="3" id="KW-1185">Reference proteome</keyword>